<comment type="caution">
    <text evidence="1">The sequence shown here is derived from an EMBL/GenBank/DDBJ whole genome shotgun (WGS) entry which is preliminary data.</text>
</comment>
<feature type="non-terminal residue" evidence="1">
    <location>
        <position position="1"/>
    </location>
</feature>
<reference evidence="1" key="1">
    <citation type="journal article" date="2019" name="Sci. Rep.">
        <title>Draft genome of Tanacetum cinerariifolium, the natural source of mosquito coil.</title>
        <authorList>
            <person name="Yamashiro T."/>
            <person name="Shiraishi A."/>
            <person name="Satake H."/>
            <person name="Nakayama K."/>
        </authorList>
    </citation>
    <scope>NUCLEOTIDE SEQUENCE</scope>
</reference>
<organism evidence="1">
    <name type="scientific">Tanacetum cinerariifolium</name>
    <name type="common">Dalmatian daisy</name>
    <name type="synonym">Chrysanthemum cinerariifolium</name>
    <dbReference type="NCBI Taxonomy" id="118510"/>
    <lineage>
        <taxon>Eukaryota</taxon>
        <taxon>Viridiplantae</taxon>
        <taxon>Streptophyta</taxon>
        <taxon>Embryophyta</taxon>
        <taxon>Tracheophyta</taxon>
        <taxon>Spermatophyta</taxon>
        <taxon>Magnoliopsida</taxon>
        <taxon>eudicotyledons</taxon>
        <taxon>Gunneridae</taxon>
        <taxon>Pentapetalae</taxon>
        <taxon>asterids</taxon>
        <taxon>campanulids</taxon>
        <taxon>Asterales</taxon>
        <taxon>Asteraceae</taxon>
        <taxon>Asteroideae</taxon>
        <taxon>Anthemideae</taxon>
        <taxon>Anthemidinae</taxon>
        <taxon>Tanacetum</taxon>
    </lineage>
</organism>
<protein>
    <submittedName>
        <fullName evidence="1">Uncharacterized protein</fullName>
    </submittedName>
</protein>
<proteinExistence type="predicted"/>
<accession>A0A699X2Z1</accession>
<gene>
    <name evidence="1" type="ORF">Tci_926411</name>
</gene>
<dbReference type="EMBL" id="BKCJ011805913">
    <property type="protein sequence ID" value="GFD54442.1"/>
    <property type="molecule type" value="Genomic_DNA"/>
</dbReference>
<dbReference type="AlphaFoldDB" id="A0A699X2Z1"/>
<evidence type="ECO:0000313" key="1">
    <source>
        <dbReference type="EMBL" id="GFD54442.1"/>
    </source>
</evidence>
<sequence>EKAPYLSPSYGNVQPYLCSPSVHVEAGQLLVAGQARIFALILWMRSGGLHVEAAVREALLIISLVGL</sequence>
<name>A0A699X2Z1_TANCI</name>